<dbReference type="Proteomes" id="UP000076276">
    <property type="component" value="Unassembled WGS sequence"/>
</dbReference>
<gene>
    <name evidence="2" type="ORF">AZH43_14140</name>
</gene>
<evidence type="ECO:0000313" key="2">
    <source>
        <dbReference type="EMBL" id="KYQ71486.1"/>
    </source>
</evidence>
<protein>
    <submittedName>
        <fullName evidence="2">Uncharacterized protein</fullName>
    </submittedName>
</protein>
<keyword evidence="3" id="KW-1185">Reference proteome</keyword>
<organism evidence="2 3">
    <name type="scientific">Acinetobacter pragensis</name>
    <dbReference type="NCBI Taxonomy" id="1806892"/>
    <lineage>
        <taxon>Bacteria</taxon>
        <taxon>Pseudomonadati</taxon>
        <taxon>Pseudomonadota</taxon>
        <taxon>Gammaproteobacteria</taxon>
        <taxon>Moraxellales</taxon>
        <taxon>Moraxellaceae</taxon>
        <taxon>Acinetobacter</taxon>
    </lineage>
</organism>
<dbReference type="AlphaFoldDB" id="A0A151Y0C2"/>
<keyword evidence="1" id="KW-1133">Transmembrane helix</keyword>
<dbReference type="EMBL" id="LUAW01000025">
    <property type="protein sequence ID" value="KYQ71486.1"/>
    <property type="molecule type" value="Genomic_DNA"/>
</dbReference>
<comment type="caution">
    <text evidence="2">The sequence shown here is derived from an EMBL/GenBank/DDBJ whole genome shotgun (WGS) entry which is preliminary data.</text>
</comment>
<sequence>MQAKRANHAAAKRHEDSCKCYISEIYLIPVQFIPRFFIQISRQQLTRSISAIMICLLAYIASRF</sequence>
<keyword evidence="1" id="KW-0472">Membrane</keyword>
<feature type="transmembrane region" description="Helical" evidence="1">
    <location>
        <begin position="45"/>
        <end position="62"/>
    </location>
</feature>
<keyword evidence="1" id="KW-0812">Transmembrane</keyword>
<accession>A0A151Y0C2</accession>
<reference evidence="2 3" key="1">
    <citation type="submission" date="2016-03" db="EMBL/GenBank/DDBJ databases">
        <title>Acinetobacter genomospecies 28 strain ANC 4149.</title>
        <authorList>
            <person name="Radolfova-Krizova L."/>
            <person name="Nemec A."/>
        </authorList>
    </citation>
    <scope>NUCLEOTIDE SEQUENCE [LARGE SCALE GENOMIC DNA]</scope>
    <source>
        <strain evidence="2 3">ANC 4149</strain>
    </source>
</reference>
<evidence type="ECO:0000256" key="1">
    <source>
        <dbReference type="SAM" id="Phobius"/>
    </source>
</evidence>
<proteinExistence type="predicted"/>
<name>A0A151Y0C2_9GAMM</name>
<evidence type="ECO:0000313" key="3">
    <source>
        <dbReference type="Proteomes" id="UP000076276"/>
    </source>
</evidence>